<dbReference type="AlphaFoldDB" id="A0AAW8UGG5"/>
<protein>
    <recommendedName>
        <fullName evidence="1">Group II intron-interrupted relaxase LtrB C-terminal domain-containing protein</fullName>
    </recommendedName>
</protein>
<sequence length="175" mass="19932">MNQKDTARSRYIDGETLVRQLSLYNGTTPLKKEPIISTINEIVDAINFLAEHGVTEGSQLKHMEASLYDALDEAQIKLDKIDEKILELTQIAKYLIAETSEDPEEVHEAKTALDNMNVNSDLKYRDIQQELSSEKLGRKILKNKFDQTVSEINQVNEIEATKTQEIKEKGQNKII</sequence>
<dbReference type="Proteomes" id="UP001250218">
    <property type="component" value="Unassembled WGS sequence"/>
</dbReference>
<feature type="domain" description="Group II intron-interrupted relaxase LtrB C-terminal" evidence="1">
    <location>
        <begin position="37"/>
        <end position="160"/>
    </location>
</feature>
<evidence type="ECO:0000313" key="3">
    <source>
        <dbReference type="Proteomes" id="UP001250218"/>
    </source>
</evidence>
<evidence type="ECO:0000259" key="1">
    <source>
        <dbReference type="Pfam" id="PF11083"/>
    </source>
</evidence>
<reference evidence="2" key="1">
    <citation type="submission" date="2023-03" db="EMBL/GenBank/DDBJ databases">
        <authorList>
            <person name="Shen W."/>
            <person name="Cai J."/>
        </authorList>
    </citation>
    <scope>NUCLEOTIDE SEQUENCE</scope>
    <source>
        <strain evidence="2">Y37</strain>
    </source>
</reference>
<dbReference type="Pfam" id="PF11083">
    <property type="entry name" value="Relaxase_C"/>
    <property type="match status" value="1"/>
</dbReference>
<accession>A0AAW8UGG5</accession>
<evidence type="ECO:0000313" key="2">
    <source>
        <dbReference type="EMBL" id="MDT2945184.1"/>
    </source>
</evidence>
<comment type="caution">
    <text evidence="2">The sequence shown here is derived from an EMBL/GenBank/DDBJ whole genome shotgun (WGS) entry which is preliminary data.</text>
</comment>
<organism evidence="2 3">
    <name type="scientific">Lactococcus lactis</name>
    <dbReference type="NCBI Taxonomy" id="1358"/>
    <lineage>
        <taxon>Bacteria</taxon>
        <taxon>Bacillati</taxon>
        <taxon>Bacillota</taxon>
        <taxon>Bacilli</taxon>
        <taxon>Lactobacillales</taxon>
        <taxon>Streptococcaceae</taxon>
        <taxon>Lactococcus</taxon>
    </lineage>
</organism>
<dbReference type="InterPro" id="IPR021112">
    <property type="entry name" value="LtrB_C"/>
</dbReference>
<dbReference type="EMBL" id="JARQDL010000003">
    <property type="protein sequence ID" value="MDT2945184.1"/>
    <property type="molecule type" value="Genomic_DNA"/>
</dbReference>
<proteinExistence type="predicted"/>
<name>A0AAW8UGG5_9LACT</name>
<gene>
    <name evidence="2" type="ORF">P7I04_03910</name>
</gene>